<proteinExistence type="predicted"/>
<evidence type="ECO:0000313" key="2">
    <source>
        <dbReference type="EMBL" id="TKT92350.1"/>
    </source>
</evidence>
<evidence type="ECO:0000256" key="1">
    <source>
        <dbReference type="SAM" id="SignalP"/>
    </source>
</evidence>
<dbReference type="AlphaFoldDB" id="A0A4U6D4V1"/>
<keyword evidence="3" id="KW-1185">Reference proteome</keyword>
<reference evidence="2 3" key="1">
    <citation type="submission" date="2019-05" db="EMBL/GenBank/DDBJ databases">
        <title>Dyadobacter AR-3-8 sp. nov., isolated from arctic soil.</title>
        <authorList>
            <person name="Chaudhary D.K."/>
        </authorList>
    </citation>
    <scope>NUCLEOTIDE SEQUENCE [LARGE SCALE GENOMIC DNA]</scope>
    <source>
        <strain evidence="2 3">AR-3-8</strain>
    </source>
</reference>
<name>A0A4U6D4V1_9BACT</name>
<feature type="chain" id="PRO_5020792424" description="Periplasmic heavy metal sensor" evidence="1">
    <location>
        <begin position="22"/>
        <end position="121"/>
    </location>
</feature>
<feature type="signal peptide" evidence="1">
    <location>
        <begin position="1"/>
        <end position="21"/>
    </location>
</feature>
<sequence>MKKIILSIALFATLAVGSSYAQQGRAYGNRPVPDNQIDNRFEEFQINKLDNIVGLSRRQENKIKKIENHYDRLTAGRRTPNLKELQWKKQQEIMDVLTPAQRERLMAFQHGNKFDRHNRRG</sequence>
<dbReference type="RefSeq" id="WP_137339895.1">
    <property type="nucleotide sequence ID" value="NZ_SZVO01000004.1"/>
</dbReference>
<dbReference type="Proteomes" id="UP000304900">
    <property type="component" value="Unassembled WGS sequence"/>
</dbReference>
<evidence type="ECO:0000313" key="3">
    <source>
        <dbReference type="Proteomes" id="UP000304900"/>
    </source>
</evidence>
<protein>
    <recommendedName>
        <fullName evidence="4">Periplasmic heavy metal sensor</fullName>
    </recommendedName>
</protein>
<dbReference type="OrthoDB" id="958085at2"/>
<gene>
    <name evidence="2" type="ORF">FDK13_10265</name>
</gene>
<evidence type="ECO:0008006" key="4">
    <source>
        <dbReference type="Google" id="ProtNLM"/>
    </source>
</evidence>
<accession>A0A4U6D4V1</accession>
<keyword evidence="1" id="KW-0732">Signal</keyword>
<comment type="caution">
    <text evidence="2">The sequence shown here is derived from an EMBL/GenBank/DDBJ whole genome shotgun (WGS) entry which is preliminary data.</text>
</comment>
<organism evidence="2 3">
    <name type="scientific">Dyadobacter frigoris</name>
    <dbReference type="NCBI Taxonomy" id="2576211"/>
    <lineage>
        <taxon>Bacteria</taxon>
        <taxon>Pseudomonadati</taxon>
        <taxon>Bacteroidota</taxon>
        <taxon>Cytophagia</taxon>
        <taxon>Cytophagales</taxon>
        <taxon>Spirosomataceae</taxon>
        <taxon>Dyadobacter</taxon>
    </lineage>
</organism>
<dbReference type="EMBL" id="SZVO01000004">
    <property type="protein sequence ID" value="TKT92350.1"/>
    <property type="molecule type" value="Genomic_DNA"/>
</dbReference>